<dbReference type="OrthoDB" id="6188550at2"/>
<proteinExistence type="predicted"/>
<dbReference type="Gene3D" id="3.40.50.300">
    <property type="entry name" value="P-loop containing nucleotide triphosphate hydrolases"/>
    <property type="match status" value="1"/>
</dbReference>
<dbReference type="Proteomes" id="UP000019184">
    <property type="component" value="Unassembled WGS sequence"/>
</dbReference>
<dbReference type="RefSeq" id="WP_034430662.1">
    <property type="nucleotide sequence ID" value="NZ_CBTK010000030.1"/>
</dbReference>
<dbReference type="EMBL" id="CBTK010000030">
    <property type="protein sequence ID" value="CDH43586.1"/>
    <property type="molecule type" value="Genomic_DNA"/>
</dbReference>
<keyword evidence="3" id="KW-1185">Reference proteome</keyword>
<gene>
    <name evidence="2" type="ORF">BN874_1250001</name>
</gene>
<feature type="coiled-coil region" evidence="1">
    <location>
        <begin position="277"/>
        <end position="304"/>
    </location>
</feature>
<sequence>MRFFNTAGPVDSVRHYTLPPLSRIDLDDVLLLIEQQKYFVLHAPRQTGKTTVLLALMERLNREGRYTCLYANVEAAQAYRGNVDAAMHTLTATLADYGDRFLSEPRLPMWAKAAFEAAGGGGALELLLRQWACENDKPMVLLLDEVDALVGDTLISLLRQIRAGYTQRPHAFPQTIVLCGVRDVRDYRIHSAGQDIITGGSAFNIKAESLRLGNFSADEIAMLYQQHTEDTGQAFAEGALAQVWYLTQGQPWLVNALGYEACFKMKTGRDRSQPITVEQIEQAKENLIQRRETHLDQLADKLREERVRRVIQPLLAGCELADDFHPDDVAYVSDLGLIHQERGGPIEIANRIYREVIPRELSWDIQAGMSQRTQWYVQPDGRLDMDKLLTAFQQFFREHAEHWIARFQYKEAGPQLLLQAFLQRIVNGGGRIDREYGLGRRRTDLLLHWPLDEMQGFLGPMQRVVIELKLLHKSLDATLHEGLEQTTDYLDRVGTADGHLLIFDRRPGIAWEEKIFQRHESYGPYSIRVWGM</sequence>
<evidence type="ECO:0000313" key="3">
    <source>
        <dbReference type="Proteomes" id="UP000019184"/>
    </source>
</evidence>
<protein>
    <recommendedName>
        <fullName evidence="4">AAA+ ATPase domain-containing protein</fullName>
    </recommendedName>
</protein>
<name>A0A7U7G7Y8_9GAMM</name>
<keyword evidence="1" id="KW-0175">Coiled coil</keyword>
<evidence type="ECO:0000313" key="2">
    <source>
        <dbReference type="EMBL" id="CDH43586.1"/>
    </source>
</evidence>
<evidence type="ECO:0000256" key="1">
    <source>
        <dbReference type="SAM" id="Coils"/>
    </source>
</evidence>
<organism evidence="2 3">
    <name type="scientific">Candidatus Contendobacter odensis Run_B_J11</name>
    <dbReference type="NCBI Taxonomy" id="1400861"/>
    <lineage>
        <taxon>Bacteria</taxon>
        <taxon>Pseudomonadati</taxon>
        <taxon>Pseudomonadota</taxon>
        <taxon>Gammaproteobacteria</taxon>
        <taxon>Candidatus Competibacteraceae</taxon>
        <taxon>Candidatus Contendibacter</taxon>
    </lineage>
</organism>
<dbReference type="AlphaFoldDB" id="A0A7U7G7Y8"/>
<evidence type="ECO:0008006" key="4">
    <source>
        <dbReference type="Google" id="ProtNLM"/>
    </source>
</evidence>
<reference evidence="2 3" key="1">
    <citation type="journal article" date="2014" name="ISME J.">
        <title>Candidatus Competibacter-lineage genomes retrieved from metagenomes reveal functional metabolic diversity.</title>
        <authorList>
            <person name="McIlroy S.J."/>
            <person name="Albertsen M."/>
            <person name="Andresen E.K."/>
            <person name="Saunders A.M."/>
            <person name="Kristiansen R."/>
            <person name="Stokholm-Bjerregaard M."/>
            <person name="Nielsen K.L."/>
            <person name="Nielsen P.H."/>
        </authorList>
    </citation>
    <scope>NUCLEOTIDE SEQUENCE [LARGE SCALE GENOMIC DNA]</scope>
    <source>
        <strain evidence="2 3">Run_B_J11</strain>
    </source>
</reference>
<accession>A0A7U7G7Y8</accession>
<dbReference type="InterPro" id="IPR027417">
    <property type="entry name" value="P-loop_NTPase"/>
</dbReference>
<dbReference type="SUPFAM" id="SSF52540">
    <property type="entry name" value="P-loop containing nucleoside triphosphate hydrolases"/>
    <property type="match status" value="1"/>
</dbReference>
<comment type="caution">
    <text evidence="2">The sequence shown here is derived from an EMBL/GenBank/DDBJ whole genome shotgun (WGS) entry which is preliminary data.</text>
</comment>